<accession>A0A545T1A5</accession>
<dbReference type="InterPro" id="IPR022134">
    <property type="entry name" value="DUF3667"/>
</dbReference>
<organism evidence="2 3">
    <name type="scientific">Aliikangiella marina</name>
    <dbReference type="NCBI Taxonomy" id="1712262"/>
    <lineage>
        <taxon>Bacteria</taxon>
        <taxon>Pseudomonadati</taxon>
        <taxon>Pseudomonadota</taxon>
        <taxon>Gammaproteobacteria</taxon>
        <taxon>Oceanospirillales</taxon>
        <taxon>Pleioneaceae</taxon>
        <taxon>Aliikangiella</taxon>
    </lineage>
</organism>
<dbReference type="Pfam" id="PF12412">
    <property type="entry name" value="DUF3667"/>
    <property type="match status" value="1"/>
</dbReference>
<dbReference type="EMBL" id="VIKR01000007">
    <property type="protein sequence ID" value="TQV70992.1"/>
    <property type="molecule type" value="Genomic_DNA"/>
</dbReference>
<evidence type="ECO:0000256" key="1">
    <source>
        <dbReference type="SAM" id="Phobius"/>
    </source>
</evidence>
<feature type="transmembrane region" description="Helical" evidence="1">
    <location>
        <begin position="202"/>
        <end position="225"/>
    </location>
</feature>
<protein>
    <submittedName>
        <fullName evidence="2">DUF3667 domain-containing protein</fullName>
    </submittedName>
</protein>
<dbReference type="OrthoDB" id="9111327at2"/>
<sequence>MNKSQCPSCGNQFNGKFCDACGEQKLDAEQRSLLVLVSHLVEELTSVDGKLFKTIKYFFIKPGFLCREFRRGARKPYLSPITLFFIFNLIYFFSAPLSDFNLSLKEQYLQPHAALIVPTIEAYLVDHQISEEELAEKYNKVSPTIAKSTVIISIPFLAFLVWLINIDRRYFAQDHFIFSLNIYSFILIWPTLLKLISNSLDWLLSVAIFSDHYFYWLQAGLLIYLWLSQKNFYETQWVITSLKTVLLIIAVFVSHFMYRFIQFWLTWSQIT</sequence>
<feature type="transmembrane region" description="Helical" evidence="1">
    <location>
        <begin position="237"/>
        <end position="258"/>
    </location>
</feature>
<evidence type="ECO:0000313" key="2">
    <source>
        <dbReference type="EMBL" id="TQV70992.1"/>
    </source>
</evidence>
<keyword evidence="3" id="KW-1185">Reference proteome</keyword>
<keyword evidence="1" id="KW-0812">Transmembrane</keyword>
<keyword evidence="1" id="KW-1133">Transmembrane helix</keyword>
<reference evidence="2 3" key="1">
    <citation type="submission" date="2019-06" db="EMBL/GenBank/DDBJ databases">
        <title>Draft genome of Aliikangiella marina GYP-15.</title>
        <authorList>
            <person name="Wang G."/>
        </authorList>
    </citation>
    <scope>NUCLEOTIDE SEQUENCE [LARGE SCALE GENOMIC DNA]</scope>
    <source>
        <strain evidence="2 3">GYP-15</strain>
    </source>
</reference>
<dbReference type="RefSeq" id="WP_142944209.1">
    <property type="nucleotide sequence ID" value="NZ_VIKR01000007.1"/>
</dbReference>
<feature type="transmembrane region" description="Helical" evidence="1">
    <location>
        <begin position="145"/>
        <end position="164"/>
    </location>
</feature>
<gene>
    <name evidence="2" type="ORF">FLL45_21945</name>
</gene>
<proteinExistence type="predicted"/>
<evidence type="ECO:0000313" key="3">
    <source>
        <dbReference type="Proteomes" id="UP000317839"/>
    </source>
</evidence>
<comment type="caution">
    <text evidence="2">The sequence shown here is derived from an EMBL/GenBank/DDBJ whole genome shotgun (WGS) entry which is preliminary data.</text>
</comment>
<name>A0A545T1A5_9GAMM</name>
<feature type="transmembrane region" description="Helical" evidence="1">
    <location>
        <begin position="77"/>
        <end position="94"/>
    </location>
</feature>
<keyword evidence="1" id="KW-0472">Membrane</keyword>
<dbReference type="Proteomes" id="UP000317839">
    <property type="component" value="Unassembled WGS sequence"/>
</dbReference>
<feature type="transmembrane region" description="Helical" evidence="1">
    <location>
        <begin position="176"/>
        <end position="196"/>
    </location>
</feature>
<dbReference type="AlphaFoldDB" id="A0A545T1A5"/>